<dbReference type="InterPro" id="IPR004591">
    <property type="entry name" value="Rfa1"/>
</dbReference>
<evidence type="ECO:0000259" key="11">
    <source>
        <dbReference type="Pfam" id="PF01336"/>
    </source>
</evidence>
<keyword evidence="5 9" id="KW-0863">Zinc-finger</keyword>
<keyword evidence="7 9" id="KW-0238">DNA-binding</keyword>
<comment type="subunit">
    <text evidence="9">Component of the heterotrimeric canonical replication protein A complex (RPA).</text>
</comment>
<feature type="region of interest" description="Disordered" evidence="10">
    <location>
        <begin position="119"/>
        <end position="163"/>
    </location>
</feature>
<dbReference type="FunFam" id="2.40.50.140:FF:000090">
    <property type="entry name" value="Replication protein A subunit"/>
    <property type="match status" value="1"/>
</dbReference>
<dbReference type="Pfam" id="PF16900">
    <property type="entry name" value="REPA_OB_2"/>
    <property type="match status" value="1"/>
</dbReference>
<dbReference type="PANTHER" id="PTHR47165:SF4">
    <property type="entry name" value="OS03G0429900 PROTEIN"/>
    <property type="match status" value="1"/>
</dbReference>
<dbReference type="Pfam" id="PF04057">
    <property type="entry name" value="Rep-A_N"/>
    <property type="match status" value="1"/>
</dbReference>
<evidence type="ECO:0000259" key="12">
    <source>
        <dbReference type="Pfam" id="PF04057"/>
    </source>
</evidence>
<dbReference type="SUPFAM" id="SSF50249">
    <property type="entry name" value="Nucleic acid-binding proteins"/>
    <property type="match status" value="4"/>
</dbReference>
<dbReference type="CDD" id="cd04477">
    <property type="entry name" value="RPA1N"/>
    <property type="match status" value="1"/>
</dbReference>
<dbReference type="GO" id="GO:0006310">
    <property type="term" value="P:DNA recombination"/>
    <property type="evidence" value="ECO:0007669"/>
    <property type="project" value="InterPro"/>
</dbReference>
<dbReference type="GO" id="GO:0006281">
    <property type="term" value="P:DNA repair"/>
    <property type="evidence" value="ECO:0007669"/>
    <property type="project" value="InterPro"/>
</dbReference>
<comment type="caution">
    <text evidence="15">The sequence shown here is derived from an EMBL/GenBank/DDBJ whole genome shotgun (WGS) entry which is preliminary data.</text>
</comment>
<evidence type="ECO:0000259" key="14">
    <source>
        <dbReference type="Pfam" id="PF16900"/>
    </source>
</evidence>
<dbReference type="GO" id="GO:0005662">
    <property type="term" value="C:DNA replication factor A complex"/>
    <property type="evidence" value="ECO:0007669"/>
    <property type="project" value="UniProtKB-ARBA"/>
</dbReference>
<dbReference type="InterPro" id="IPR004365">
    <property type="entry name" value="NA-bd_OB_tRNA"/>
</dbReference>
<dbReference type="CDD" id="cd04474">
    <property type="entry name" value="RPA1_DBD_A"/>
    <property type="match status" value="1"/>
</dbReference>
<sequence>MSYHPLSTGSCVALQNATQGDSFIFDATHTLQILSIRLVNSNTVASNVDRYRIIVADGENFIQAMLATQLNGLVQDNEIKKNTIVNITKMTCNFVQEKRLLIILALEVVEHRDQKIGDPQALGQADSSVSVTTTPAQSTSTRQPPAAPAAAPARQQNSASDANRGSIYPIEGLSLYQNDWTIKARVIQKSEMKTWSNQKGEGQLFNVTLMDDTGEIRATAFNQVAGDLFDRLQEGKVYYISKARVNYAKKQFSNLSNEYELALEKNTVIEDCLDTVNAPTIKYNFVALGELEQINKDATCDVLAIVKEAGDLGEIVSKATQRKVTKRELTLVDKSAFAIRMTLWGKIAEQFNSTGQVIAFKNVKVGDFGGRSLSFFSSSSMAINPDIEPAHALRGWFDAEGKDASFQAPQFSGGGSVGGTGFQRSQILDFEEVMRLEYGQEGKPEYFSTRATIVFVKHESMWYPACQTPTCSKKVTDEGEGWRCEKCVKTWPKPKYRYIVAMACSDHTAQAWLQGFNDVGELIFGKPADDLVEMKEADEPEYMSFVQAATCESYNFLCRARHDDYNVRQTRVRYGISRISALNYQEEARYMRDQLLHSAWGKTAV</sequence>
<comment type="similarity">
    <text evidence="2 9">Belongs to the replication factor A protein 1 family.</text>
</comment>
<evidence type="ECO:0000256" key="5">
    <source>
        <dbReference type="ARBA" id="ARBA00022771"/>
    </source>
</evidence>
<protein>
    <recommendedName>
        <fullName evidence="9">Replication protein A subunit</fullName>
    </recommendedName>
</protein>
<keyword evidence="8 9" id="KW-0539">Nucleus</keyword>
<dbReference type="InterPro" id="IPR012340">
    <property type="entry name" value="NA-bd_OB-fold"/>
</dbReference>
<evidence type="ECO:0000256" key="4">
    <source>
        <dbReference type="ARBA" id="ARBA00022723"/>
    </source>
</evidence>
<evidence type="ECO:0000256" key="10">
    <source>
        <dbReference type="SAM" id="MobiDB-lite"/>
    </source>
</evidence>
<dbReference type="GO" id="GO:0008270">
    <property type="term" value="F:zinc ion binding"/>
    <property type="evidence" value="ECO:0007669"/>
    <property type="project" value="UniProtKB-KW"/>
</dbReference>
<evidence type="ECO:0000256" key="8">
    <source>
        <dbReference type="ARBA" id="ARBA00023242"/>
    </source>
</evidence>
<gene>
    <name evidence="15" type="ORF">GGX14DRAFT_440571</name>
</gene>
<comment type="subcellular location">
    <subcellularLocation>
        <location evidence="1 9">Nucleus</location>
    </subcellularLocation>
</comment>
<evidence type="ECO:0000256" key="7">
    <source>
        <dbReference type="ARBA" id="ARBA00023125"/>
    </source>
</evidence>
<evidence type="ECO:0000256" key="3">
    <source>
        <dbReference type="ARBA" id="ARBA00022705"/>
    </source>
</evidence>
<feature type="domain" description="OB" evidence="11">
    <location>
        <begin position="180"/>
        <end position="265"/>
    </location>
</feature>
<dbReference type="GO" id="GO:0006260">
    <property type="term" value="P:DNA replication"/>
    <property type="evidence" value="ECO:0007669"/>
    <property type="project" value="UniProtKB-KW"/>
</dbReference>
<evidence type="ECO:0000313" key="16">
    <source>
        <dbReference type="Proteomes" id="UP001219525"/>
    </source>
</evidence>
<dbReference type="GO" id="GO:0000781">
    <property type="term" value="C:chromosome, telomeric region"/>
    <property type="evidence" value="ECO:0007669"/>
    <property type="project" value="UniProtKB-ARBA"/>
</dbReference>
<evidence type="ECO:0000256" key="2">
    <source>
        <dbReference type="ARBA" id="ARBA00005690"/>
    </source>
</evidence>
<dbReference type="InterPro" id="IPR007199">
    <property type="entry name" value="Rep_factor-A_N"/>
</dbReference>
<proteinExistence type="inferred from homology"/>
<dbReference type="InterPro" id="IPR047192">
    <property type="entry name" value="Euk_RPA1_DBD_C"/>
</dbReference>
<keyword evidence="6 9" id="KW-0862">Zinc</keyword>
<dbReference type="GO" id="GO:0003677">
    <property type="term" value="F:DNA binding"/>
    <property type="evidence" value="ECO:0007669"/>
    <property type="project" value="UniProtKB-KW"/>
</dbReference>
<dbReference type="PANTHER" id="PTHR47165">
    <property type="entry name" value="OS03G0429900 PROTEIN"/>
    <property type="match status" value="1"/>
</dbReference>
<evidence type="ECO:0000256" key="9">
    <source>
        <dbReference type="RuleBase" id="RU364130"/>
    </source>
</evidence>
<feature type="domain" description="Replication factor-A protein 1 N-terminal" evidence="12">
    <location>
        <begin position="20"/>
        <end position="110"/>
    </location>
</feature>
<dbReference type="Pfam" id="PF08646">
    <property type="entry name" value="Rep_fac-A_C"/>
    <property type="match status" value="1"/>
</dbReference>
<evidence type="ECO:0000259" key="13">
    <source>
        <dbReference type="Pfam" id="PF08646"/>
    </source>
</evidence>
<dbReference type="FunFam" id="2.40.50.140:FF:000041">
    <property type="entry name" value="Replication protein A subunit"/>
    <property type="match status" value="1"/>
</dbReference>
<dbReference type="AlphaFoldDB" id="A0AAD6VM35"/>
<dbReference type="InterPro" id="IPR031657">
    <property type="entry name" value="REPA_OB_2"/>
</dbReference>
<dbReference type="CDD" id="cd04475">
    <property type="entry name" value="RPA1_DBD_B"/>
    <property type="match status" value="1"/>
</dbReference>
<accession>A0AAD6VM35</accession>
<reference evidence="15" key="1">
    <citation type="submission" date="2023-03" db="EMBL/GenBank/DDBJ databases">
        <title>Massive genome expansion in bonnet fungi (Mycena s.s.) driven by repeated elements and novel gene families across ecological guilds.</title>
        <authorList>
            <consortium name="Lawrence Berkeley National Laboratory"/>
            <person name="Harder C.B."/>
            <person name="Miyauchi S."/>
            <person name="Viragh M."/>
            <person name="Kuo A."/>
            <person name="Thoen E."/>
            <person name="Andreopoulos B."/>
            <person name="Lu D."/>
            <person name="Skrede I."/>
            <person name="Drula E."/>
            <person name="Henrissat B."/>
            <person name="Morin E."/>
            <person name="Kohler A."/>
            <person name="Barry K."/>
            <person name="LaButti K."/>
            <person name="Morin E."/>
            <person name="Salamov A."/>
            <person name="Lipzen A."/>
            <person name="Mereny Z."/>
            <person name="Hegedus B."/>
            <person name="Baldrian P."/>
            <person name="Stursova M."/>
            <person name="Weitz H."/>
            <person name="Taylor A."/>
            <person name="Grigoriev I.V."/>
            <person name="Nagy L.G."/>
            <person name="Martin F."/>
            <person name="Kauserud H."/>
        </authorList>
    </citation>
    <scope>NUCLEOTIDE SEQUENCE</scope>
    <source>
        <strain evidence="15">9144</strain>
    </source>
</reference>
<dbReference type="Pfam" id="PF01336">
    <property type="entry name" value="tRNA_anti-codon"/>
    <property type="match status" value="1"/>
</dbReference>
<keyword evidence="3 9" id="KW-0235">DNA replication</keyword>
<dbReference type="FunFam" id="2.40.50.140:FF:000117">
    <property type="entry name" value="Replication protein A subunit"/>
    <property type="match status" value="1"/>
</dbReference>
<organism evidence="15 16">
    <name type="scientific">Mycena pura</name>
    <dbReference type="NCBI Taxonomy" id="153505"/>
    <lineage>
        <taxon>Eukaryota</taxon>
        <taxon>Fungi</taxon>
        <taxon>Dikarya</taxon>
        <taxon>Basidiomycota</taxon>
        <taxon>Agaricomycotina</taxon>
        <taxon>Agaricomycetes</taxon>
        <taxon>Agaricomycetidae</taxon>
        <taxon>Agaricales</taxon>
        <taxon>Marasmiineae</taxon>
        <taxon>Mycenaceae</taxon>
        <taxon>Mycena</taxon>
    </lineage>
</organism>
<dbReference type="Proteomes" id="UP001219525">
    <property type="component" value="Unassembled WGS sequence"/>
</dbReference>
<keyword evidence="4 9" id="KW-0479">Metal-binding</keyword>
<dbReference type="InterPro" id="IPR013955">
    <property type="entry name" value="Rep_factor-A_C"/>
</dbReference>
<dbReference type="FunFam" id="2.40.50.140:FF:000064">
    <property type="entry name" value="Replication protein A subunit"/>
    <property type="match status" value="1"/>
</dbReference>
<comment type="function">
    <text evidence="9">As part of the replication protein A (RPA/RP-A), a single-stranded DNA-binding heterotrimeric complex, may play an essential role in DNA replication, recombination and repair. Binds and stabilizes single-stranded DNA intermediates, preventing complementary DNA reannealing and recruiting different proteins involved in DNA metabolism.</text>
</comment>
<evidence type="ECO:0000256" key="6">
    <source>
        <dbReference type="ARBA" id="ARBA00022833"/>
    </source>
</evidence>
<dbReference type="CDD" id="cd04476">
    <property type="entry name" value="RPA1_DBD_C"/>
    <property type="match status" value="1"/>
</dbReference>
<dbReference type="EMBL" id="JARJCW010000014">
    <property type="protein sequence ID" value="KAJ7217170.1"/>
    <property type="molecule type" value="Genomic_DNA"/>
</dbReference>
<dbReference type="NCBIfam" id="TIGR00617">
    <property type="entry name" value="rpa1"/>
    <property type="match status" value="1"/>
</dbReference>
<feature type="compositionally biased region" description="Polar residues" evidence="10">
    <location>
        <begin position="154"/>
        <end position="163"/>
    </location>
</feature>
<feature type="domain" description="Replication factor A C-terminal" evidence="13">
    <location>
        <begin position="446"/>
        <end position="591"/>
    </location>
</feature>
<feature type="compositionally biased region" description="Polar residues" evidence="10">
    <location>
        <begin position="125"/>
        <end position="143"/>
    </location>
</feature>
<keyword evidence="16" id="KW-1185">Reference proteome</keyword>
<dbReference type="Gene3D" id="2.40.50.140">
    <property type="entry name" value="Nucleic acid-binding proteins"/>
    <property type="match status" value="4"/>
</dbReference>
<feature type="domain" description="Replication protein A OB" evidence="14">
    <location>
        <begin position="288"/>
        <end position="384"/>
    </location>
</feature>
<dbReference type="GO" id="GO:0007004">
    <property type="term" value="P:telomere maintenance via telomerase"/>
    <property type="evidence" value="ECO:0007669"/>
    <property type="project" value="UniProtKB-ARBA"/>
</dbReference>
<evidence type="ECO:0000256" key="1">
    <source>
        <dbReference type="ARBA" id="ARBA00004123"/>
    </source>
</evidence>
<name>A0AAD6VM35_9AGAR</name>
<evidence type="ECO:0000313" key="15">
    <source>
        <dbReference type="EMBL" id="KAJ7217170.1"/>
    </source>
</evidence>